<feature type="region of interest" description="Disordered" evidence="2">
    <location>
        <begin position="68"/>
        <end position="88"/>
    </location>
</feature>
<accession>A0A4R6SPB1</accession>
<evidence type="ECO:0000256" key="1">
    <source>
        <dbReference type="SAM" id="Coils"/>
    </source>
</evidence>
<feature type="region of interest" description="Disordered" evidence="2">
    <location>
        <begin position="118"/>
        <end position="149"/>
    </location>
</feature>
<keyword evidence="1" id="KW-0175">Coiled coil</keyword>
<feature type="coiled-coil region" evidence="1">
    <location>
        <begin position="19"/>
        <end position="46"/>
    </location>
</feature>
<gene>
    <name evidence="3" type="ORF">EV186_1011769</name>
</gene>
<name>A0A4R6SPB1_LABRH</name>
<evidence type="ECO:0000313" key="3">
    <source>
        <dbReference type="EMBL" id="TDQ05791.1"/>
    </source>
</evidence>
<dbReference type="Proteomes" id="UP000295444">
    <property type="component" value="Unassembled WGS sequence"/>
</dbReference>
<dbReference type="RefSeq" id="WP_133848477.1">
    <property type="nucleotide sequence ID" value="NZ_SNXZ01000001.1"/>
</dbReference>
<evidence type="ECO:0000313" key="4">
    <source>
        <dbReference type="Proteomes" id="UP000295444"/>
    </source>
</evidence>
<sequence>MSDPRAVSEAVQRQWAAAAERSARAITSAQRQLAEAQRAIRERAERQAQEWGASARALGRKPDVEVEELEFRSEEEHERREDHESLLDRTARRNRAAADAAEAGEDILLDAFKVAPKPLVPKPDPAPEPEVAAYLPRSMRARARRRTDP</sequence>
<evidence type="ECO:0008006" key="5">
    <source>
        <dbReference type="Google" id="ProtNLM"/>
    </source>
</evidence>
<reference evidence="3 4" key="1">
    <citation type="submission" date="2019-03" db="EMBL/GenBank/DDBJ databases">
        <title>Genomic Encyclopedia of Type Strains, Phase IV (KMG-IV): sequencing the most valuable type-strain genomes for metagenomic binning, comparative biology and taxonomic classification.</title>
        <authorList>
            <person name="Goeker M."/>
        </authorList>
    </citation>
    <scope>NUCLEOTIDE SEQUENCE [LARGE SCALE GENOMIC DNA]</scope>
    <source>
        <strain evidence="3 4">DSM 45361</strain>
    </source>
</reference>
<proteinExistence type="predicted"/>
<keyword evidence="4" id="KW-1185">Reference proteome</keyword>
<feature type="compositionally biased region" description="Pro residues" evidence="2">
    <location>
        <begin position="118"/>
        <end position="128"/>
    </location>
</feature>
<protein>
    <recommendedName>
        <fullName evidence="5">Colicin import membrane protein</fullName>
    </recommendedName>
</protein>
<evidence type="ECO:0000256" key="2">
    <source>
        <dbReference type="SAM" id="MobiDB-lite"/>
    </source>
</evidence>
<dbReference type="EMBL" id="SNXZ01000001">
    <property type="protein sequence ID" value="TDQ05791.1"/>
    <property type="molecule type" value="Genomic_DNA"/>
</dbReference>
<dbReference type="AlphaFoldDB" id="A0A4R6SPB1"/>
<feature type="compositionally biased region" description="Basic residues" evidence="2">
    <location>
        <begin position="139"/>
        <end position="149"/>
    </location>
</feature>
<organism evidence="3 4">
    <name type="scientific">Labedaea rhizosphaerae</name>
    <dbReference type="NCBI Taxonomy" id="598644"/>
    <lineage>
        <taxon>Bacteria</taxon>
        <taxon>Bacillati</taxon>
        <taxon>Actinomycetota</taxon>
        <taxon>Actinomycetes</taxon>
        <taxon>Pseudonocardiales</taxon>
        <taxon>Pseudonocardiaceae</taxon>
        <taxon>Labedaea</taxon>
    </lineage>
</organism>
<comment type="caution">
    <text evidence="3">The sequence shown here is derived from an EMBL/GenBank/DDBJ whole genome shotgun (WGS) entry which is preliminary data.</text>
</comment>